<organism evidence="1 2">
    <name type="scientific">Vitis vinifera</name>
    <name type="common">Grape</name>
    <dbReference type="NCBI Taxonomy" id="29760"/>
    <lineage>
        <taxon>Eukaryota</taxon>
        <taxon>Viridiplantae</taxon>
        <taxon>Streptophyta</taxon>
        <taxon>Embryophyta</taxon>
        <taxon>Tracheophyta</taxon>
        <taxon>Spermatophyta</taxon>
        <taxon>Magnoliopsida</taxon>
        <taxon>eudicotyledons</taxon>
        <taxon>Gunneridae</taxon>
        <taxon>Pentapetalae</taxon>
        <taxon>rosids</taxon>
        <taxon>Vitales</taxon>
        <taxon>Vitaceae</taxon>
        <taxon>Viteae</taxon>
        <taxon>Vitis</taxon>
    </lineage>
</organism>
<dbReference type="Proteomes" id="UP000288805">
    <property type="component" value="Unassembled WGS sequence"/>
</dbReference>
<protein>
    <submittedName>
        <fullName evidence="1">Uncharacterized protein</fullName>
    </submittedName>
</protein>
<reference evidence="1 2" key="1">
    <citation type="journal article" date="2018" name="PLoS Genet.">
        <title>Population sequencing reveals clonal diversity and ancestral inbreeding in the grapevine cultivar Chardonnay.</title>
        <authorList>
            <person name="Roach M.J."/>
            <person name="Johnson D.L."/>
            <person name="Bohlmann J."/>
            <person name="van Vuuren H.J."/>
            <person name="Jones S.J."/>
            <person name="Pretorius I.S."/>
            <person name="Schmidt S.A."/>
            <person name="Borneman A.R."/>
        </authorList>
    </citation>
    <scope>NUCLEOTIDE SEQUENCE [LARGE SCALE GENOMIC DNA]</scope>
    <source>
        <strain evidence="2">cv. Chardonnay</strain>
        <tissue evidence="1">Leaf</tissue>
    </source>
</reference>
<gene>
    <name evidence="1" type="ORF">CK203_112477</name>
</gene>
<evidence type="ECO:0000313" key="2">
    <source>
        <dbReference type="Proteomes" id="UP000288805"/>
    </source>
</evidence>
<accession>A0A438C4G6</accession>
<dbReference type="EMBL" id="QGNW01002548">
    <property type="protein sequence ID" value="RVW18153.1"/>
    <property type="molecule type" value="Genomic_DNA"/>
</dbReference>
<proteinExistence type="predicted"/>
<sequence>MQDKLNESHGDLEEGLPKPSNVLATLQGWRREEILPLFNKEEAQEVSKEEIPKLNLKPLPMEIGSSRWGCNYGDACFPNRKWTSESAPKVRKKTADAVLFASLHLLHSLHTLNDFGKGLWSSKAWFFMNLIFQKLFHNLSK</sequence>
<name>A0A438C4G6_VITVI</name>
<comment type="caution">
    <text evidence="1">The sequence shown here is derived from an EMBL/GenBank/DDBJ whole genome shotgun (WGS) entry which is preliminary data.</text>
</comment>
<dbReference type="AlphaFoldDB" id="A0A438C4G6"/>
<evidence type="ECO:0000313" key="1">
    <source>
        <dbReference type="EMBL" id="RVW18153.1"/>
    </source>
</evidence>